<dbReference type="PROSITE" id="PS51257">
    <property type="entry name" value="PROKAR_LIPOPROTEIN"/>
    <property type="match status" value="1"/>
</dbReference>
<protein>
    <recommendedName>
        <fullName evidence="3">alpha-L-fucosidase</fullName>
        <ecNumber evidence="3">3.2.1.51</ecNumber>
    </recommendedName>
</protein>
<dbReference type="AlphaFoldDB" id="A0A918UMG2"/>
<evidence type="ECO:0000256" key="4">
    <source>
        <dbReference type="ARBA" id="ARBA00022729"/>
    </source>
</evidence>
<dbReference type="InterPro" id="IPR057739">
    <property type="entry name" value="Glyco_hydro_29_N"/>
</dbReference>
<dbReference type="Gene3D" id="3.20.20.80">
    <property type="entry name" value="Glycosidases"/>
    <property type="match status" value="1"/>
</dbReference>
<keyword evidence="10" id="KW-1185">Reference proteome</keyword>
<dbReference type="InterPro" id="IPR000933">
    <property type="entry name" value="Glyco_hydro_29"/>
</dbReference>
<evidence type="ECO:0000256" key="3">
    <source>
        <dbReference type="ARBA" id="ARBA00012662"/>
    </source>
</evidence>
<dbReference type="SMART" id="SM00812">
    <property type="entry name" value="Alpha_L_fucos"/>
    <property type="match status" value="1"/>
</dbReference>
<dbReference type="Pfam" id="PF01120">
    <property type="entry name" value="Alpha_L_fucos"/>
    <property type="match status" value="1"/>
</dbReference>
<dbReference type="InterPro" id="IPR016286">
    <property type="entry name" value="FUC_metazoa-typ"/>
</dbReference>
<comment type="caution">
    <text evidence="9">The sequence shown here is derived from an EMBL/GenBank/DDBJ whole genome shotgun (WGS) entry which is preliminary data.</text>
</comment>
<dbReference type="PANTHER" id="PTHR10030:SF37">
    <property type="entry name" value="ALPHA-L-FUCOSIDASE-RELATED"/>
    <property type="match status" value="1"/>
</dbReference>
<dbReference type="GO" id="GO:0005764">
    <property type="term" value="C:lysosome"/>
    <property type="evidence" value="ECO:0007669"/>
    <property type="project" value="TreeGrafter"/>
</dbReference>
<evidence type="ECO:0000256" key="5">
    <source>
        <dbReference type="ARBA" id="ARBA00022801"/>
    </source>
</evidence>
<dbReference type="InterPro" id="IPR017853">
    <property type="entry name" value="GH"/>
</dbReference>
<evidence type="ECO:0000313" key="10">
    <source>
        <dbReference type="Proteomes" id="UP000619457"/>
    </source>
</evidence>
<dbReference type="PANTHER" id="PTHR10030">
    <property type="entry name" value="ALPHA-L-FUCOSIDASE"/>
    <property type="match status" value="1"/>
</dbReference>
<dbReference type="EC" id="3.2.1.51" evidence="3"/>
<evidence type="ECO:0000313" key="9">
    <source>
        <dbReference type="EMBL" id="GGZ20606.1"/>
    </source>
</evidence>
<keyword evidence="5" id="KW-0378">Hydrolase</keyword>
<evidence type="ECO:0000256" key="6">
    <source>
        <dbReference type="ARBA" id="ARBA00023295"/>
    </source>
</evidence>
<gene>
    <name evidence="9" type="ORF">GCM10007049_11480</name>
</gene>
<comment type="function">
    <text evidence="1">Alpha-L-fucosidase is responsible for hydrolyzing the alpha-1,6-linked fucose joined to the reducing-end N-acetylglucosamine of the carbohydrate moieties of glycoproteins.</text>
</comment>
<feature type="site" description="May be important for catalysis" evidence="7">
    <location>
        <position position="308"/>
    </location>
</feature>
<sequence length="381" mass="43279">MYLKNSLIVLLTFMMLGMGLISCQSPSSDIPAYLSEYAEEYAQDPRKANLEWFESADYGLFLHYGLYSILEKGAWVQFRDTIPLSDYMQLTEKFDAKNFDAARIVEVAEQAGMKYITLTSKHHDGFCLFDTKATDYNSMNAAAGRDLVKELYDACEAKGMALFLYYSYGADWHHPYFYNPEDGWEVARPHYQQPEPSYKYQKPEDFRHYVDFVHEQLTEMLTQYPGIAGIWFDPIMGYYANPELFPVDETYALIRTLSPHALISFKQGANGQEDYSAPERAGNAKVGNQYPVAKIAFERNQGKPTEICNTMQPHGWSYMKADDGKHKSADQVVEMVQNAKDIGANLLLNIGPKPDGSLPDEDIEALTEAAPRLAKVWASQK</sequence>
<accession>A0A918UMG2</accession>
<dbReference type="PIRSF" id="PIRSF001092">
    <property type="entry name" value="Alpha-L-fucosidase"/>
    <property type="match status" value="1"/>
</dbReference>
<comment type="similarity">
    <text evidence="2">Belongs to the glycosyl hydrolase 29 family.</text>
</comment>
<keyword evidence="6" id="KW-0326">Glycosidase</keyword>
<dbReference type="SUPFAM" id="SSF51445">
    <property type="entry name" value="(Trans)glycosidases"/>
    <property type="match status" value="1"/>
</dbReference>
<dbReference type="Proteomes" id="UP000619457">
    <property type="component" value="Unassembled WGS sequence"/>
</dbReference>
<dbReference type="EMBL" id="BMWX01000002">
    <property type="protein sequence ID" value="GGZ20606.1"/>
    <property type="molecule type" value="Genomic_DNA"/>
</dbReference>
<reference evidence="9" key="1">
    <citation type="journal article" date="2014" name="Int. J. Syst. Evol. Microbiol.">
        <title>Complete genome sequence of Corynebacterium casei LMG S-19264T (=DSM 44701T), isolated from a smear-ripened cheese.</title>
        <authorList>
            <consortium name="US DOE Joint Genome Institute (JGI-PGF)"/>
            <person name="Walter F."/>
            <person name="Albersmeier A."/>
            <person name="Kalinowski J."/>
            <person name="Ruckert C."/>
        </authorList>
    </citation>
    <scope>NUCLEOTIDE SEQUENCE</scope>
    <source>
        <strain evidence="9">KCTC 12368</strain>
    </source>
</reference>
<dbReference type="GO" id="GO:0006004">
    <property type="term" value="P:fucose metabolic process"/>
    <property type="evidence" value="ECO:0007669"/>
    <property type="project" value="InterPro"/>
</dbReference>
<name>A0A918UMG2_9BACT</name>
<feature type="domain" description="Glycoside hydrolase family 29 N-terminal" evidence="8">
    <location>
        <begin position="36"/>
        <end position="368"/>
    </location>
</feature>
<reference evidence="9" key="2">
    <citation type="submission" date="2020-09" db="EMBL/GenBank/DDBJ databases">
        <authorList>
            <person name="Sun Q."/>
            <person name="Kim S."/>
        </authorList>
    </citation>
    <scope>NUCLEOTIDE SEQUENCE</scope>
    <source>
        <strain evidence="9">KCTC 12368</strain>
    </source>
</reference>
<dbReference type="GO" id="GO:0016139">
    <property type="term" value="P:glycoside catabolic process"/>
    <property type="evidence" value="ECO:0007669"/>
    <property type="project" value="TreeGrafter"/>
</dbReference>
<evidence type="ECO:0000256" key="1">
    <source>
        <dbReference type="ARBA" id="ARBA00004071"/>
    </source>
</evidence>
<dbReference type="GO" id="GO:0004560">
    <property type="term" value="F:alpha-L-fucosidase activity"/>
    <property type="evidence" value="ECO:0007669"/>
    <property type="project" value="InterPro"/>
</dbReference>
<keyword evidence="4" id="KW-0732">Signal</keyword>
<organism evidence="9 10">
    <name type="scientific">Echinicola pacifica</name>
    <dbReference type="NCBI Taxonomy" id="346377"/>
    <lineage>
        <taxon>Bacteria</taxon>
        <taxon>Pseudomonadati</taxon>
        <taxon>Bacteroidota</taxon>
        <taxon>Cytophagia</taxon>
        <taxon>Cytophagales</taxon>
        <taxon>Cyclobacteriaceae</taxon>
        <taxon>Echinicola</taxon>
    </lineage>
</organism>
<dbReference type="RefSeq" id="WP_018472317.1">
    <property type="nucleotide sequence ID" value="NZ_BMWX01000002.1"/>
</dbReference>
<evidence type="ECO:0000256" key="2">
    <source>
        <dbReference type="ARBA" id="ARBA00007951"/>
    </source>
</evidence>
<evidence type="ECO:0000256" key="7">
    <source>
        <dbReference type="PIRSR" id="PIRSR001092-1"/>
    </source>
</evidence>
<evidence type="ECO:0000259" key="8">
    <source>
        <dbReference type="Pfam" id="PF01120"/>
    </source>
</evidence>
<proteinExistence type="inferred from homology"/>